<sequence length="108" mass="12077">MVRLGASSSWRGVGLVVRMVTTLGFGGVNGGFAMMVEDDDDLWLAIDDEVDGGRDRVSQRRQGWWQQQQGFLCVEGKTDVAREQLPYIIVLDKVFQPILMVVPKCANF</sequence>
<protein>
    <submittedName>
        <fullName evidence="1">Uncharacterized protein</fullName>
    </submittedName>
</protein>
<accession>A0AAQ3NIZ0</accession>
<dbReference type="EMBL" id="CP144696">
    <property type="protein sequence ID" value="WVZ09577.1"/>
    <property type="molecule type" value="Genomic_DNA"/>
</dbReference>
<evidence type="ECO:0000313" key="1">
    <source>
        <dbReference type="EMBL" id="WVZ09577.1"/>
    </source>
</evidence>
<dbReference type="AlphaFoldDB" id="A0AAQ3NIZ0"/>
<name>A0AAQ3NIZ0_VIGMU</name>
<gene>
    <name evidence="1" type="ORF">V8G54_014107</name>
</gene>
<evidence type="ECO:0000313" key="2">
    <source>
        <dbReference type="Proteomes" id="UP001374535"/>
    </source>
</evidence>
<reference evidence="1 2" key="1">
    <citation type="journal article" date="2023" name="Life. Sci Alliance">
        <title>Evolutionary insights into 3D genome organization and epigenetic landscape of Vigna mungo.</title>
        <authorList>
            <person name="Junaid A."/>
            <person name="Singh B."/>
            <person name="Bhatia S."/>
        </authorList>
    </citation>
    <scope>NUCLEOTIDE SEQUENCE [LARGE SCALE GENOMIC DNA]</scope>
    <source>
        <strain evidence="1">Urdbean</strain>
    </source>
</reference>
<keyword evidence="2" id="KW-1185">Reference proteome</keyword>
<organism evidence="1 2">
    <name type="scientific">Vigna mungo</name>
    <name type="common">Black gram</name>
    <name type="synonym">Phaseolus mungo</name>
    <dbReference type="NCBI Taxonomy" id="3915"/>
    <lineage>
        <taxon>Eukaryota</taxon>
        <taxon>Viridiplantae</taxon>
        <taxon>Streptophyta</taxon>
        <taxon>Embryophyta</taxon>
        <taxon>Tracheophyta</taxon>
        <taxon>Spermatophyta</taxon>
        <taxon>Magnoliopsida</taxon>
        <taxon>eudicotyledons</taxon>
        <taxon>Gunneridae</taxon>
        <taxon>Pentapetalae</taxon>
        <taxon>rosids</taxon>
        <taxon>fabids</taxon>
        <taxon>Fabales</taxon>
        <taxon>Fabaceae</taxon>
        <taxon>Papilionoideae</taxon>
        <taxon>50 kb inversion clade</taxon>
        <taxon>NPAAA clade</taxon>
        <taxon>indigoferoid/millettioid clade</taxon>
        <taxon>Phaseoleae</taxon>
        <taxon>Vigna</taxon>
    </lineage>
</organism>
<dbReference type="Proteomes" id="UP001374535">
    <property type="component" value="Chromosome 5"/>
</dbReference>
<proteinExistence type="predicted"/>